<keyword evidence="6" id="KW-0408">Iron</keyword>
<dbReference type="InterPro" id="IPR050954">
    <property type="entry name" value="ET_IronSulfur_Cluster-Binding"/>
</dbReference>
<evidence type="ECO:0000313" key="9">
    <source>
        <dbReference type="EMBL" id="KUG27588.1"/>
    </source>
</evidence>
<keyword evidence="7" id="KW-0411">Iron-sulfur</keyword>
<dbReference type="GO" id="GO:0016491">
    <property type="term" value="F:oxidoreductase activity"/>
    <property type="evidence" value="ECO:0007669"/>
    <property type="project" value="UniProtKB-KW"/>
</dbReference>
<protein>
    <submittedName>
        <fullName evidence="9">Formate dehydrogenase o beta subunit</fullName>
        <ecNumber evidence="9">1.2.1.2</ecNumber>
    </submittedName>
</protein>
<evidence type="ECO:0000256" key="1">
    <source>
        <dbReference type="ARBA" id="ARBA00022448"/>
    </source>
</evidence>
<feature type="domain" description="4Fe-4S ferredoxin-type" evidence="8">
    <location>
        <begin position="90"/>
        <end position="119"/>
    </location>
</feature>
<dbReference type="Gene3D" id="3.30.70.20">
    <property type="match status" value="2"/>
</dbReference>
<evidence type="ECO:0000256" key="7">
    <source>
        <dbReference type="ARBA" id="ARBA00023014"/>
    </source>
</evidence>
<dbReference type="Pfam" id="PF13247">
    <property type="entry name" value="Fer4_11"/>
    <property type="match status" value="1"/>
</dbReference>
<dbReference type="EMBL" id="LNQE01000313">
    <property type="protein sequence ID" value="KUG27588.1"/>
    <property type="molecule type" value="Genomic_DNA"/>
</dbReference>
<keyword evidence="1" id="KW-0813">Transport</keyword>
<comment type="caution">
    <text evidence="9">The sequence shown here is derived from an EMBL/GenBank/DDBJ whole genome shotgun (WGS) entry which is preliminary data.</text>
</comment>
<dbReference type="Pfam" id="PF00037">
    <property type="entry name" value="Fer4"/>
    <property type="match status" value="1"/>
</dbReference>
<dbReference type="GO" id="GO:0046872">
    <property type="term" value="F:metal ion binding"/>
    <property type="evidence" value="ECO:0007669"/>
    <property type="project" value="UniProtKB-KW"/>
</dbReference>
<dbReference type="AlphaFoldDB" id="A0A0W8G331"/>
<dbReference type="EC" id="1.2.1.2" evidence="9"/>
<keyword evidence="3" id="KW-0479">Metal-binding</keyword>
<evidence type="ECO:0000256" key="2">
    <source>
        <dbReference type="ARBA" id="ARBA00022485"/>
    </source>
</evidence>
<reference evidence="9" key="1">
    <citation type="journal article" date="2015" name="Proc. Natl. Acad. Sci. U.S.A.">
        <title>Networks of energetic and metabolic interactions define dynamics in microbial communities.</title>
        <authorList>
            <person name="Embree M."/>
            <person name="Liu J.K."/>
            <person name="Al-Bassam M.M."/>
            <person name="Zengler K."/>
        </authorList>
    </citation>
    <scope>NUCLEOTIDE SEQUENCE</scope>
</reference>
<dbReference type="PANTHER" id="PTHR43177">
    <property type="entry name" value="PROTEIN NRFC"/>
    <property type="match status" value="1"/>
</dbReference>
<keyword evidence="4" id="KW-0677">Repeat</keyword>
<dbReference type="InterPro" id="IPR017896">
    <property type="entry name" value="4Fe4S_Fe-S-bd"/>
</dbReference>
<evidence type="ECO:0000256" key="5">
    <source>
        <dbReference type="ARBA" id="ARBA00022982"/>
    </source>
</evidence>
<proteinExistence type="predicted"/>
<dbReference type="PANTHER" id="PTHR43177:SF5">
    <property type="entry name" value="ANAEROBIC DIMETHYL SULFOXIDE REDUCTASE CHAIN B-RELATED"/>
    <property type="match status" value="1"/>
</dbReference>
<evidence type="ECO:0000256" key="3">
    <source>
        <dbReference type="ARBA" id="ARBA00022723"/>
    </source>
</evidence>
<name>A0A0W8G331_9ZZZZ</name>
<feature type="domain" description="4Fe-4S ferredoxin-type" evidence="8">
    <location>
        <begin position="4"/>
        <end position="35"/>
    </location>
</feature>
<evidence type="ECO:0000256" key="4">
    <source>
        <dbReference type="ARBA" id="ARBA00022737"/>
    </source>
</evidence>
<dbReference type="GO" id="GO:0051539">
    <property type="term" value="F:4 iron, 4 sulfur cluster binding"/>
    <property type="evidence" value="ECO:0007669"/>
    <property type="project" value="UniProtKB-KW"/>
</dbReference>
<keyword evidence="9" id="KW-0560">Oxidoreductase</keyword>
<evidence type="ECO:0000256" key="6">
    <source>
        <dbReference type="ARBA" id="ARBA00023004"/>
    </source>
</evidence>
<dbReference type="SUPFAM" id="SSF54862">
    <property type="entry name" value="4Fe-4S ferredoxins"/>
    <property type="match status" value="1"/>
</dbReference>
<accession>A0A0W8G331</accession>
<dbReference type="CDD" id="cd04410">
    <property type="entry name" value="DMSOR_beta-like"/>
    <property type="match status" value="1"/>
</dbReference>
<evidence type="ECO:0000259" key="8">
    <source>
        <dbReference type="PROSITE" id="PS51379"/>
    </source>
</evidence>
<dbReference type="PROSITE" id="PS51379">
    <property type="entry name" value="4FE4S_FER_2"/>
    <property type="match status" value="2"/>
</dbReference>
<organism evidence="9">
    <name type="scientific">hydrocarbon metagenome</name>
    <dbReference type="NCBI Taxonomy" id="938273"/>
    <lineage>
        <taxon>unclassified sequences</taxon>
        <taxon>metagenomes</taxon>
        <taxon>ecological metagenomes</taxon>
    </lineage>
</organism>
<gene>
    <name evidence="9" type="ORF">ASZ90_002556</name>
</gene>
<keyword evidence="2" id="KW-0004">4Fe-4S</keyword>
<keyword evidence="5" id="KW-0249">Electron transport</keyword>
<sequence>MKQLSIMVDLDRCIGCKTCIVACRNHHGLVDHENAMPGEMSHYIRVESELTGTYPGLAEDFWVVMCQHCKKPPCIKACPSGAIAKDVQTGIVRIDKAACTGAKKCLAKCPYDVIQFDVAGNFAHKCDLCYDRVIHGQEPVCVEVCLADALRFGEKEILLMHAEAEGKALIKKRSTQSILYVKSPKR</sequence>